<dbReference type="PROSITE" id="PS50195">
    <property type="entry name" value="PX"/>
    <property type="match status" value="1"/>
</dbReference>
<keyword evidence="6" id="KW-0963">Cytoplasm</keyword>
<feature type="region of interest" description="Disordered" evidence="11">
    <location>
        <begin position="1"/>
        <end position="49"/>
    </location>
</feature>
<reference evidence="13 14" key="1">
    <citation type="journal article" date="2024" name="Ann. Entomol. Soc. Am.">
        <title>Genomic analyses of the southern and eastern yellowjacket wasps (Hymenoptera: Vespidae) reveal evolutionary signatures of social life.</title>
        <authorList>
            <person name="Catto M.A."/>
            <person name="Caine P.B."/>
            <person name="Orr S.E."/>
            <person name="Hunt B.G."/>
            <person name="Goodisman M.A.D."/>
        </authorList>
    </citation>
    <scope>NUCLEOTIDE SEQUENCE [LARGE SCALE GENOMIC DNA]</scope>
    <source>
        <strain evidence="13">233</strain>
        <tissue evidence="13">Head and thorax</tissue>
    </source>
</reference>
<comment type="similarity">
    <text evidence="4">Belongs to the sorting nexin family.</text>
</comment>
<dbReference type="GO" id="GO:0042147">
    <property type="term" value="P:retrograde transport, endosome to Golgi"/>
    <property type="evidence" value="ECO:0007669"/>
    <property type="project" value="UniProtKB-ARBA"/>
</dbReference>
<dbReference type="SMART" id="SM00312">
    <property type="entry name" value="PX"/>
    <property type="match status" value="1"/>
</dbReference>
<dbReference type="PANTHER" id="PTHR10555">
    <property type="entry name" value="SORTING NEXIN"/>
    <property type="match status" value="1"/>
</dbReference>
<dbReference type="InterPro" id="IPR015404">
    <property type="entry name" value="Vps5_C"/>
</dbReference>
<proteinExistence type="inferred from homology"/>
<dbReference type="CDD" id="cd07623">
    <property type="entry name" value="BAR_SNX1_2"/>
    <property type="match status" value="1"/>
</dbReference>
<keyword evidence="14" id="KW-1185">Reference proteome</keyword>
<evidence type="ECO:0000256" key="2">
    <source>
        <dbReference type="ARBA" id="ARBA00004496"/>
    </source>
</evidence>
<keyword evidence="10" id="KW-0472">Membrane</keyword>
<dbReference type="GO" id="GO:0015031">
    <property type="term" value="P:protein transport"/>
    <property type="evidence" value="ECO:0007669"/>
    <property type="project" value="UniProtKB-KW"/>
</dbReference>
<keyword evidence="8" id="KW-0653">Protein transport</keyword>
<dbReference type="Proteomes" id="UP001607302">
    <property type="component" value="Unassembled WGS sequence"/>
</dbReference>
<dbReference type="EMBL" id="JAUDFV010000132">
    <property type="protein sequence ID" value="KAL2728776.1"/>
    <property type="molecule type" value="Genomic_DNA"/>
</dbReference>
<sequence length="514" mass="57702">MVDIKDTTPLFDTNETKSDDMEDDDDDVFASAVQDQSQLEDSPPYNGISTLQAELPKLTLKDAMEENSFSSVSSPPPGPLSPPLCPISSDIGDLHDVPINDNADALSTNVIKSQSFEEVSGDAADVFLKITVTSPQKIGDGMGAYMAYKVETKTNMPIFRKRNFSVTRRFSDFLGLHDKLTDKYLRNGRIIPPAPEKSVIGTTKIKMSGDKNQEQNSSSTEFIERRRAALERYLNRTAAHPVLSVDPDFREFLEADMELPKATNTSALSGAGVMRLFNKVGETVNKITYKMDESDTWFEEKTSQIESLDTQLRALHSAVDTLTNQRRELANCTGATARSIAVLGHGEPGASLGRALAQLAETLEKVEVIRKAQSNSDLYQFGEMLRDYVALIGAIKDVFHERVKVFQNWQHAQMMLNKKREQKARSEQSGKTDKTSQAATEVVEWEAKVERGQEEFDNISKMIKKEVERFELVRVEDFKKQLIEYLEAMLQHQNQLIKYWESFLPEAQAVIPPA</sequence>
<evidence type="ECO:0000256" key="5">
    <source>
        <dbReference type="ARBA" id="ARBA00022448"/>
    </source>
</evidence>
<dbReference type="GO" id="GO:0005794">
    <property type="term" value="C:Golgi apparatus"/>
    <property type="evidence" value="ECO:0007669"/>
    <property type="project" value="UniProtKB-SubCell"/>
</dbReference>
<keyword evidence="9" id="KW-0333">Golgi apparatus</keyword>
<dbReference type="InterPro" id="IPR001683">
    <property type="entry name" value="PX_dom"/>
</dbReference>
<evidence type="ECO:0000256" key="10">
    <source>
        <dbReference type="ARBA" id="ARBA00023136"/>
    </source>
</evidence>
<evidence type="ECO:0000313" key="13">
    <source>
        <dbReference type="EMBL" id="KAL2728776.1"/>
    </source>
</evidence>
<dbReference type="SUPFAM" id="SSF64268">
    <property type="entry name" value="PX domain"/>
    <property type="match status" value="1"/>
</dbReference>
<dbReference type="Pfam" id="PF00787">
    <property type="entry name" value="PX"/>
    <property type="match status" value="1"/>
</dbReference>
<keyword evidence="7" id="KW-0597">Phosphoprotein</keyword>
<dbReference type="PANTHER" id="PTHR10555:SF170">
    <property type="entry name" value="FI18122P1"/>
    <property type="match status" value="1"/>
</dbReference>
<accession>A0ABD2B7T2</accession>
<comment type="caution">
    <text evidence="13">The sequence shown here is derived from an EMBL/GenBank/DDBJ whole genome shotgun (WGS) entry which is preliminary data.</text>
</comment>
<dbReference type="InterPro" id="IPR027267">
    <property type="entry name" value="AH/BAR_dom_sf"/>
</dbReference>
<dbReference type="CDD" id="cd06859">
    <property type="entry name" value="PX_SNX1_2_like"/>
    <property type="match status" value="1"/>
</dbReference>
<organism evidence="13 14">
    <name type="scientific">Vespula squamosa</name>
    <name type="common">Southern yellow jacket</name>
    <name type="synonym">Wasp</name>
    <dbReference type="NCBI Taxonomy" id="30214"/>
    <lineage>
        <taxon>Eukaryota</taxon>
        <taxon>Metazoa</taxon>
        <taxon>Ecdysozoa</taxon>
        <taxon>Arthropoda</taxon>
        <taxon>Hexapoda</taxon>
        <taxon>Insecta</taxon>
        <taxon>Pterygota</taxon>
        <taxon>Neoptera</taxon>
        <taxon>Endopterygota</taxon>
        <taxon>Hymenoptera</taxon>
        <taxon>Apocrita</taxon>
        <taxon>Aculeata</taxon>
        <taxon>Vespoidea</taxon>
        <taxon>Vespidae</taxon>
        <taxon>Vespinae</taxon>
        <taxon>Vespula</taxon>
    </lineage>
</organism>
<dbReference type="FunFam" id="1.20.1270.60:FF:000022">
    <property type="entry name" value="Sorting nexin 3 protein"/>
    <property type="match status" value="1"/>
</dbReference>
<dbReference type="FunFam" id="3.30.1520.10:FF:000047">
    <property type="entry name" value="Sorting nexin"/>
    <property type="match status" value="1"/>
</dbReference>
<dbReference type="GO" id="GO:0005829">
    <property type="term" value="C:cytosol"/>
    <property type="evidence" value="ECO:0007669"/>
    <property type="project" value="GOC"/>
</dbReference>
<feature type="domain" description="PX" evidence="12">
    <location>
        <begin position="126"/>
        <end position="259"/>
    </location>
</feature>
<evidence type="ECO:0000256" key="9">
    <source>
        <dbReference type="ARBA" id="ARBA00023034"/>
    </source>
</evidence>
<dbReference type="Gene3D" id="1.20.1270.60">
    <property type="entry name" value="Arfaptin homology (AH) domain/BAR domain"/>
    <property type="match status" value="1"/>
</dbReference>
<evidence type="ECO:0000256" key="6">
    <source>
        <dbReference type="ARBA" id="ARBA00022490"/>
    </source>
</evidence>
<evidence type="ECO:0000256" key="8">
    <source>
        <dbReference type="ARBA" id="ARBA00022927"/>
    </source>
</evidence>
<keyword evidence="5" id="KW-0813">Transport</keyword>
<dbReference type="GO" id="GO:0031410">
    <property type="term" value="C:cytoplasmic vesicle"/>
    <property type="evidence" value="ECO:0007669"/>
    <property type="project" value="UniProtKB-ARBA"/>
</dbReference>
<evidence type="ECO:0000256" key="7">
    <source>
        <dbReference type="ARBA" id="ARBA00022553"/>
    </source>
</evidence>
<dbReference type="AlphaFoldDB" id="A0ABD2B7T2"/>
<evidence type="ECO:0000256" key="4">
    <source>
        <dbReference type="ARBA" id="ARBA00010883"/>
    </source>
</evidence>
<evidence type="ECO:0000313" key="14">
    <source>
        <dbReference type="Proteomes" id="UP001607302"/>
    </source>
</evidence>
<dbReference type="InterPro" id="IPR036871">
    <property type="entry name" value="PX_dom_sf"/>
</dbReference>
<evidence type="ECO:0000259" key="12">
    <source>
        <dbReference type="PROSITE" id="PS50195"/>
    </source>
</evidence>
<comment type="subcellular location">
    <subcellularLocation>
        <location evidence="2">Cytoplasm</location>
    </subcellularLocation>
    <subcellularLocation>
        <location evidence="3">Golgi apparatus</location>
    </subcellularLocation>
    <subcellularLocation>
        <location evidence="1">Membrane</location>
        <topology evidence="1">Peripheral membrane protein</topology>
        <orientation evidence="1">Cytoplasmic side</orientation>
    </subcellularLocation>
</comment>
<dbReference type="SUPFAM" id="SSF103657">
    <property type="entry name" value="BAR/IMD domain-like"/>
    <property type="match status" value="1"/>
</dbReference>
<dbReference type="Gene3D" id="3.30.1520.10">
    <property type="entry name" value="Phox-like domain"/>
    <property type="match status" value="1"/>
</dbReference>
<evidence type="ECO:0000256" key="1">
    <source>
        <dbReference type="ARBA" id="ARBA00004287"/>
    </source>
</evidence>
<evidence type="ECO:0000256" key="3">
    <source>
        <dbReference type="ARBA" id="ARBA00004555"/>
    </source>
</evidence>
<dbReference type="GO" id="GO:0098796">
    <property type="term" value="C:membrane protein complex"/>
    <property type="evidence" value="ECO:0007669"/>
    <property type="project" value="UniProtKB-ARBA"/>
</dbReference>
<gene>
    <name evidence="13" type="ORF">V1478_006408</name>
</gene>
<evidence type="ECO:0000256" key="11">
    <source>
        <dbReference type="SAM" id="MobiDB-lite"/>
    </source>
</evidence>
<protein>
    <submittedName>
        <fullName evidence="13">Sorting nexin-2</fullName>
    </submittedName>
</protein>
<name>A0ABD2B7T2_VESSQ</name>
<dbReference type="Pfam" id="PF09325">
    <property type="entry name" value="Vps5"/>
    <property type="match status" value="1"/>
</dbReference>
<feature type="region of interest" description="Disordered" evidence="11">
    <location>
        <begin position="417"/>
        <end position="438"/>
    </location>
</feature>
<feature type="compositionally biased region" description="Basic and acidic residues" evidence="11">
    <location>
        <begin position="423"/>
        <end position="434"/>
    </location>
</feature>